<evidence type="ECO:0000256" key="8">
    <source>
        <dbReference type="ARBA" id="ARBA00023136"/>
    </source>
</evidence>
<dbReference type="GO" id="GO:0000287">
    <property type="term" value="F:magnesium ion binding"/>
    <property type="evidence" value="ECO:0007669"/>
    <property type="project" value="UniProtKB-UniRule"/>
</dbReference>
<dbReference type="NCBIfam" id="TIGR01104">
    <property type="entry name" value="V_PPase"/>
    <property type="match status" value="1"/>
</dbReference>
<dbReference type="Pfam" id="PF03030">
    <property type="entry name" value="H_PPase"/>
    <property type="match status" value="1"/>
</dbReference>
<evidence type="ECO:0000256" key="3">
    <source>
        <dbReference type="ARBA" id="ARBA00022692"/>
    </source>
</evidence>
<feature type="transmembrane region" description="Helical" evidence="9">
    <location>
        <begin position="376"/>
        <end position="404"/>
    </location>
</feature>
<dbReference type="PIRSF" id="PIRSF001265">
    <property type="entry name" value="H+-PPase"/>
    <property type="match status" value="1"/>
</dbReference>
<keyword evidence="8 9" id="KW-0472">Membrane</keyword>
<keyword evidence="3 9" id="KW-0812">Transmembrane</keyword>
<comment type="subunit">
    <text evidence="9">Homodimer.</text>
</comment>
<dbReference type="GO" id="GO:0012505">
    <property type="term" value="C:endomembrane system"/>
    <property type="evidence" value="ECO:0007669"/>
    <property type="project" value="UniProtKB-SubCell"/>
</dbReference>
<sequence length="697" mass="71980">MDLLWLAPVGSITAILFAVYLATYILKQDEGNDKMKEIARAVRVGARAYLKRQYTGVLIFFITAFFILLLLSLKGYLVIFVPFAFLTGGFFSGLAGFIGMSIATQASSRTAAGAMKSLNSGLRIAFSSGAVMGLTVVGLGLLDLSVWYYFLDWYYSSHPIPLGIDKITAITSTMLCFGMGASSQALFARVGGGIFTKAADVGADLVGKVEAGIPEDDPRNPAVIADNVGDNVGDVAGMGADLYESYVGSIVATSALGVAAGLGVAGVTVPLVMAAVGVVSSIIGTFFVKSSEEASQSVLLWALRKGVLVSSLLVAVISYFLIKHILGIEHIGVYWSVITGLVAGVLIGLSTEFYTSSNFSPTRSIASAAATGPATVIITGLAVGMMSTFVPVVVVGAAILASYFFSGGAHSFASGLYGVGISAVGMLSTLGITLATDAYGPVADNAGGNAEMAHLPPEIRKRTDALDSLGNTTAATGKGFAIGSAALTALALIAAYKDQVALHGKELVCSLLDPGVLVGLFIGSMLPFLFCSLTMRAVGRAAAKIVIEVRRQFKEITGLMEGTAKPDYARCVDIATAAAQKEMILPSLLAILSPIIVGLAIGVNAVTGLLTGALVTGFALAVMMANSGGAWDNAKKYIEEGHHGGKGSFSHKAAVSGDTVGDPFKDTSGPSLNILIKLMSMVSIVFAAFIIKNSLIK</sequence>
<feature type="transmembrane region" description="Helical" evidence="9">
    <location>
        <begin position="674"/>
        <end position="691"/>
    </location>
</feature>
<dbReference type="EC" id="7.2.3.1" evidence="9"/>
<feature type="transmembrane region" description="Helical" evidence="9">
    <location>
        <begin position="516"/>
        <end position="535"/>
    </location>
</feature>
<dbReference type="GO" id="GO:0006814">
    <property type="term" value="P:sodium ion transport"/>
    <property type="evidence" value="ECO:0007669"/>
    <property type="project" value="UniProtKB-UniRule"/>
</dbReference>
<dbReference type="Proteomes" id="UP000231267">
    <property type="component" value="Unassembled WGS sequence"/>
</dbReference>
<feature type="transmembrane region" description="Helical" evidence="9">
    <location>
        <begin position="246"/>
        <end position="265"/>
    </location>
</feature>
<comment type="subcellular location">
    <subcellularLocation>
        <location evidence="9">Cell membrane</location>
        <topology evidence="9">Multi-pass membrane protein</topology>
    </subcellularLocation>
    <subcellularLocation>
        <location evidence="1">Endomembrane system</location>
        <topology evidence="1">Multi-pass membrane protein</topology>
    </subcellularLocation>
</comment>
<dbReference type="NCBIfam" id="NF001954">
    <property type="entry name" value="PRK00733.2-2"/>
    <property type="match status" value="1"/>
</dbReference>
<evidence type="ECO:0000256" key="6">
    <source>
        <dbReference type="ARBA" id="ARBA00022989"/>
    </source>
</evidence>
<evidence type="ECO:0000256" key="4">
    <source>
        <dbReference type="ARBA" id="ARBA00022842"/>
    </source>
</evidence>
<comment type="caution">
    <text evidence="10">The sequence shown here is derived from an EMBL/GenBank/DDBJ whole genome shotgun (WGS) entry which is preliminary data.</text>
</comment>
<keyword evidence="9" id="KW-1003">Cell membrane</keyword>
<keyword evidence="6 9" id="KW-1133">Transmembrane helix</keyword>
<feature type="site" description="Determinant of potassium dependence" evidence="9">
    <location>
        <position position="474"/>
    </location>
</feature>
<feature type="transmembrane region" description="Helical" evidence="9">
    <location>
        <begin position="416"/>
        <end position="435"/>
    </location>
</feature>
<proteinExistence type="inferred from homology"/>
<dbReference type="PANTHER" id="PTHR31998">
    <property type="entry name" value="K(+)-INSENSITIVE PYROPHOSPHATE-ENERGIZED PROTON PUMP"/>
    <property type="match status" value="1"/>
</dbReference>
<accession>A0A2J0LR61</accession>
<gene>
    <name evidence="9" type="primary">hppA</name>
    <name evidence="10" type="ORF">COW11_03905</name>
</gene>
<dbReference type="GO" id="GO:0009678">
    <property type="term" value="F:diphosphate hydrolysis-driven proton transmembrane transporter activity"/>
    <property type="evidence" value="ECO:0007669"/>
    <property type="project" value="UniProtKB-UniRule"/>
</dbReference>
<feature type="transmembrane region" description="Helical" evidence="9">
    <location>
        <begin position="588"/>
        <end position="621"/>
    </location>
</feature>
<keyword evidence="9" id="KW-0739">Sodium transport</keyword>
<comment type="caution">
    <text evidence="9">Lacks conserved residue(s) required for the propagation of feature annotation.</text>
</comment>
<feature type="transmembrane region" description="Helical" evidence="9">
    <location>
        <begin position="6"/>
        <end position="26"/>
    </location>
</feature>
<name>A0A2J0LR61_9BACT</name>
<protein>
    <recommendedName>
        <fullName evidence="9">Putative K(+)-stimulated pyrophosphate-energized sodium pump</fullName>
        <ecNumber evidence="9">7.2.3.1</ecNumber>
    </recommendedName>
    <alternativeName>
        <fullName evidence="9">Membrane-bound sodium-translocating pyrophosphatase</fullName>
    </alternativeName>
    <alternativeName>
        <fullName evidence="9">Pyrophosphate-energized inorganic pyrophosphatase</fullName>
        <shortName evidence="9">Na(+)-PPase</shortName>
    </alternativeName>
</protein>
<evidence type="ECO:0000256" key="2">
    <source>
        <dbReference type="ARBA" id="ARBA00022448"/>
    </source>
</evidence>
<evidence type="ECO:0000313" key="11">
    <source>
        <dbReference type="Proteomes" id="UP000231267"/>
    </source>
</evidence>
<evidence type="ECO:0000256" key="5">
    <source>
        <dbReference type="ARBA" id="ARBA00022967"/>
    </source>
</evidence>
<comment type="function">
    <text evidence="9">Sodium pump that utilizes the energy of pyrophosphate hydrolysis as the driving force for Na(+) movement across the membrane.</text>
</comment>
<feature type="transmembrane region" description="Helical" evidence="9">
    <location>
        <begin position="124"/>
        <end position="150"/>
    </location>
</feature>
<feature type="transmembrane region" description="Helical" evidence="9">
    <location>
        <begin position="79"/>
        <end position="103"/>
    </location>
</feature>
<keyword evidence="5 9" id="KW-1278">Translocase</keyword>
<keyword evidence="4 9" id="KW-0460">Magnesium</keyword>
<evidence type="ECO:0000256" key="1">
    <source>
        <dbReference type="ARBA" id="ARBA00004127"/>
    </source>
</evidence>
<evidence type="ECO:0000256" key="7">
    <source>
        <dbReference type="ARBA" id="ARBA00023065"/>
    </source>
</evidence>
<feature type="transmembrane region" description="Helical" evidence="9">
    <location>
        <begin position="271"/>
        <end position="288"/>
    </location>
</feature>
<keyword evidence="9" id="KW-0630">Potassium</keyword>
<feature type="transmembrane region" description="Helical" evidence="9">
    <location>
        <begin position="54"/>
        <end position="73"/>
    </location>
</feature>
<dbReference type="InterPro" id="IPR004131">
    <property type="entry name" value="PPase-energised_H-pump"/>
</dbReference>
<dbReference type="EMBL" id="PFGP01000093">
    <property type="protein sequence ID" value="PIW66327.1"/>
    <property type="molecule type" value="Genomic_DNA"/>
</dbReference>
<comment type="catalytic activity">
    <reaction evidence="9">
        <text>Na(+)(in) + diphosphate + H2O = Na(+)(out) + 2 phosphate + H(+)</text>
        <dbReference type="Rhea" id="RHEA:57884"/>
        <dbReference type="ChEBI" id="CHEBI:15377"/>
        <dbReference type="ChEBI" id="CHEBI:15378"/>
        <dbReference type="ChEBI" id="CHEBI:29101"/>
        <dbReference type="ChEBI" id="CHEBI:33019"/>
        <dbReference type="ChEBI" id="CHEBI:43474"/>
        <dbReference type="EC" id="7.2.3.1"/>
    </reaction>
</comment>
<feature type="transmembrane region" description="Helical" evidence="9">
    <location>
        <begin position="300"/>
        <end position="322"/>
    </location>
</feature>
<evidence type="ECO:0000313" key="10">
    <source>
        <dbReference type="EMBL" id="PIW66327.1"/>
    </source>
</evidence>
<reference evidence="10 11" key="1">
    <citation type="submission" date="2017-09" db="EMBL/GenBank/DDBJ databases">
        <title>Depth-based differentiation of microbial function through sediment-hosted aquifers and enrichment of novel symbionts in the deep terrestrial subsurface.</title>
        <authorList>
            <person name="Probst A.J."/>
            <person name="Ladd B."/>
            <person name="Jarett J.K."/>
            <person name="Geller-Mcgrath D.E."/>
            <person name="Sieber C.M."/>
            <person name="Emerson J.B."/>
            <person name="Anantharaman K."/>
            <person name="Thomas B.C."/>
            <person name="Malmstrom R."/>
            <person name="Stieglmeier M."/>
            <person name="Klingl A."/>
            <person name="Woyke T."/>
            <person name="Ryan C.M."/>
            <person name="Banfield J.F."/>
        </authorList>
    </citation>
    <scope>NUCLEOTIDE SEQUENCE [LARGE SCALE GENOMIC DNA]</scope>
    <source>
        <strain evidence="10">CG12_big_fil_rev_8_21_14_0_65_43_15</strain>
    </source>
</reference>
<dbReference type="AlphaFoldDB" id="A0A2J0LR61"/>
<dbReference type="GO" id="GO:0004427">
    <property type="term" value="F:inorganic diphosphate phosphatase activity"/>
    <property type="evidence" value="ECO:0007669"/>
    <property type="project" value="UniProtKB-UniRule"/>
</dbReference>
<dbReference type="HAMAP" id="MF_01129">
    <property type="entry name" value="PPase_energized_pump"/>
    <property type="match status" value="1"/>
</dbReference>
<feature type="transmembrane region" description="Helical" evidence="9">
    <location>
        <begin position="479"/>
        <end position="496"/>
    </location>
</feature>
<comment type="activity regulation">
    <text evidence="9">Requires K(+) for maximal activity.</text>
</comment>
<keyword evidence="2 9" id="KW-0813">Transport</keyword>
<comment type="cofactor">
    <cofactor evidence="9">
        <name>Mg(2+)</name>
        <dbReference type="ChEBI" id="CHEBI:18420"/>
    </cofactor>
</comment>
<keyword evidence="9" id="KW-0915">Sodium</keyword>
<organism evidence="10 11">
    <name type="scientific">Candidatus Taenaricola geysiri</name>
    <dbReference type="NCBI Taxonomy" id="1974752"/>
    <lineage>
        <taxon>Bacteria</taxon>
        <taxon>Pseudomonadati</taxon>
        <taxon>Candidatus Omnitrophota</taxon>
        <taxon>Candidatus Taenaricola</taxon>
    </lineage>
</organism>
<dbReference type="NCBIfam" id="NF001960">
    <property type="entry name" value="PRK00733.3-5"/>
    <property type="match status" value="1"/>
</dbReference>
<feature type="transmembrane region" description="Helical" evidence="9">
    <location>
        <begin position="170"/>
        <end position="188"/>
    </location>
</feature>
<dbReference type="GO" id="GO:0030955">
    <property type="term" value="F:potassium ion binding"/>
    <property type="evidence" value="ECO:0007669"/>
    <property type="project" value="UniProtKB-UniRule"/>
</dbReference>
<dbReference type="GO" id="GO:0005886">
    <property type="term" value="C:plasma membrane"/>
    <property type="evidence" value="ECO:0007669"/>
    <property type="project" value="UniProtKB-SubCell"/>
</dbReference>
<keyword evidence="7 9" id="KW-0406">Ion transport</keyword>
<feature type="transmembrane region" description="Helical" evidence="9">
    <location>
        <begin position="334"/>
        <end position="355"/>
    </location>
</feature>
<evidence type="ECO:0000256" key="9">
    <source>
        <dbReference type="HAMAP-Rule" id="MF_01129"/>
    </source>
</evidence>
<comment type="similarity">
    <text evidence="9">Belongs to the H(+)-translocating pyrophosphatase (TC 3.A.10) family. K(+)-stimulated subfamily.</text>
</comment>